<evidence type="ECO:0000313" key="2">
    <source>
        <dbReference type="EMBL" id="CDI04674.1"/>
    </source>
</evidence>
<dbReference type="AlphaFoldDB" id="W6MC67"/>
<feature type="domain" description="Putative restriction endonuclease" evidence="1">
    <location>
        <begin position="12"/>
        <end position="172"/>
    </location>
</feature>
<sequence>MHLQPLIWLTPQQYLFQERQAETKSEYFDGEIFAMAGASREHNQISANLVRVLGNQLLDKPCSVYSSDMKVRIEKIRKYTYPDLVIACQGERFEDEHRDVLLNPVVIIEILSNSTEAYDRGRKFLHYQLLDSLIVYLLVSQDTPRIEMFTRREDGTWLYAEFHGLDAIVKIESIECSLRLGDIYHKVNLPDSIG</sequence>
<dbReference type="CDD" id="cd06260">
    <property type="entry name" value="DUF820-like"/>
    <property type="match status" value="1"/>
</dbReference>
<dbReference type="InterPro" id="IPR012296">
    <property type="entry name" value="Nuclease_put_TT1808"/>
</dbReference>
<accession>W6MC67</accession>
<dbReference type="InterPro" id="IPR008538">
    <property type="entry name" value="Uma2"/>
</dbReference>
<gene>
    <name evidence="2" type="ORF">BN873_p20054</name>
</gene>
<dbReference type="PANTHER" id="PTHR36558">
    <property type="entry name" value="GLR1098 PROTEIN"/>
    <property type="match status" value="1"/>
</dbReference>
<organism evidence="2 3">
    <name type="scientific">Candidatus Competibacter denitrificans Run_A_D11</name>
    <dbReference type="NCBI Taxonomy" id="1400863"/>
    <lineage>
        <taxon>Bacteria</taxon>
        <taxon>Pseudomonadati</taxon>
        <taxon>Pseudomonadota</taxon>
        <taxon>Gammaproteobacteria</taxon>
        <taxon>Candidatus Competibacteraceae</taxon>
        <taxon>Candidatus Competibacter</taxon>
    </lineage>
</organism>
<comment type="caution">
    <text evidence="2">The sequence shown here is derived from an EMBL/GenBank/DDBJ whole genome shotgun (WGS) entry which is preliminary data.</text>
</comment>
<dbReference type="OrthoDB" id="26750at2"/>
<protein>
    <recommendedName>
        <fullName evidence="1">Putative restriction endonuclease domain-containing protein</fullName>
    </recommendedName>
</protein>
<reference evidence="2" key="2">
    <citation type="submission" date="2014-03" db="EMBL/GenBank/DDBJ databases">
        <title>Candidatus Competibacter-lineage genomes retrieved from metagenomes reveal functional metabolic diversity.</title>
        <authorList>
            <person name="McIlroy S.J."/>
            <person name="Albertsen M."/>
            <person name="Andresen E.K."/>
            <person name="Saunders A.M."/>
            <person name="Kristiansen R."/>
            <person name="Stokholm-Bjerregaard M."/>
            <person name="Nielsen K.L."/>
            <person name="Nielsen P.H."/>
        </authorList>
    </citation>
    <scope>NUCLEOTIDE SEQUENCE</scope>
    <source>
        <strain evidence="2">Run_A_D11</strain>
    </source>
</reference>
<dbReference type="SUPFAM" id="SSF52980">
    <property type="entry name" value="Restriction endonuclease-like"/>
    <property type="match status" value="1"/>
</dbReference>
<evidence type="ECO:0000313" key="3">
    <source>
        <dbReference type="Proteomes" id="UP000035760"/>
    </source>
</evidence>
<dbReference type="Proteomes" id="UP000035760">
    <property type="component" value="Unassembled WGS sequence"/>
</dbReference>
<dbReference type="RefSeq" id="WP_048677034.1">
    <property type="nucleotide sequence ID" value="NZ_CBTJ020000114.1"/>
</dbReference>
<dbReference type="InterPro" id="IPR011335">
    <property type="entry name" value="Restrct_endonuc-II-like"/>
</dbReference>
<evidence type="ECO:0000259" key="1">
    <source>
        <dbReference type="Pfam" id="PF05685"/>
    </source>
</evidence>
<keyword evidence="3" id="KW-1185">Reference proteome</keyword>
<dbReference type="Gene3D" id="3.90.1570.10">
    <property type="entry name" value="tt1808, chain A"/>
    <property type="match status" value="1"/>
</dbReference>
<reference evidence="2" key="1">
    <citation type="submission" date="2013-07" db="EMBL/GenBank/DDBJ databases">
        <authorList>
            <person name="McIlroy S."/>
        </authorList>
    </citation>
    <scope>NUCLEOTIDE SEQUENCE [LARGE SCALE GENOMIC DNA]</scope>
    <source>
        <strain evidence="2">Run_A_D11</strain>
    </source>
</reference>
<dbReference type="PANTHER" id="PTHR36558:SF1">
    <property type="entry name" value="RESTRICTION ENDONUCLEASE DOMAIN-CONTAINING PROTEIN-RELATED"/>
    <property type="match status" value="1"/>
</dbReference>
<proteinExistence type="predicted"/>
<name>W6MC67_9GAMM</name>
<dbReference type="Pfam" id="PF05685">
    <property type="entry name" value="Uma2"/>
    <property type="match status" value="1"/>
</dbReference>
<dbReference type="EMBL" id="CBTJ020000114">
    <property type="protein sequence ID" value="CDI04674.1"/>
    <property type="molecule type" value="Genomic_DNA"/>
</dbReference>